<dbReference type="SUPFAM" id="SSF56935">
    <property type="entry name" value="Porins"/>
    <property type="match status" value="1"/>
</dbReference>
<gene>
    <name evidence="2" type="ORF">GRI65_09205</name>
</gene>
<dbReference type="Proteomes" id="UP000431922">
    <property type="component" value="Unassembled WGS sequence"/>
</dbReference>
<proteinExistence type="predicted"/>
<keyword evidence="3" id="KW-1185">Reference proteome</keyword>
<evidence type="ECO:0008006" key="4">
    <source>
        <dbReference type="Google" id="ProtNLM"/>
    </source>
</evidence>
<dbReference type="OrthoDB" id="7443898at2"/>
<dbReference type="EMBL" id="WTYL01000002">
    <property type="protein sequence ID" value="MXP44631.1"/>
    <property type="molecule type" value="Genomic_DNA"/>
</dbReference>
<comment type="caution">
    <text evidence="2">The sequence shown here is derived from an EMBL/GenBank/DDBJ whole genome shotgun (WGS) entry which is preliminary data.</text>
</comment>
<evidence type="ECO:0000313" key="3">
    <source>
        <dbReference type="Proteomes" id="UP000431922"/>
    </source>
</evidence>
<accession>A0A845B019</accession>
<sequence length="409" mass="44087">MRIGNTFLVRPKALGVGCTCSTFSAVLLIAVPANADSGSELTVSASTAYDSNPFLSFNDDPEVASFRLELVPTVYQSDEVSSIRASARIEHVEYARLYDSVDNLALNLAVQRDLSERLNAGASLSVSSTVTTTDFNGPTIGFGEPEPSVPTSPIFDDVTLFADRQRRNLAAVDASVQFKLSEFDDLRWSSSVRAQRYNSARLNDSDFAMQRAEFSRRISEYVVLGGGVEASVSNFKSTRVGDAKTLSPQVSARARIFPRVDFSGRLGVSITRTQLVVGRETSTSISGNASLCHSGVLSNFCLNAARQVLPSAIGGVRKQSTIGTAYSLRLSERENVQLGGSYAVASAPLSGSGGKFESIRSYARYERQLDERLRLFASAGYSNSSDDLEVRRSNFQGAVGISVKIGRAK</sequence>
<organism evidence="2 3">
    <name type="scientific">Allopontixanthobacter sediminis</name>
    <dbReference type="NCBI Taxonomy" id="1689985"/>
    <lineage>
        <taxon>Bacteria</taxon>
        <taxon>Pseudomonadati</taxon>
        <taxon>Pseudomonadota</taxon>
        <taxon>Alphaproteobacteria</taxon>
        <taxon>Sphingomonadales</taxon>
        <taxon>Erythrobacteraceae</taxon>
        <taxon>Allopontixanthobacter</taxon>
    </lineage>
</organism>
<reference evidence="2 3" key="1">
    <citation type="submission" date="2019-12" db="EMBL/GenBank/DDBJ databases">
        <title>Genomic-based taxomic classification of the family Erythrobacteraceae.</title>
        <authorList>
            <person name="Xu L."/>
        </authorList>
    </citation>
    <scope>NUCLEOTIDE SEQUENCE [LARGE SCALE GENOMIC DNA]</scope>
    <source>
        <strain evidence="2 3">KCTC 42453</strain>
    </source>
</reference>
<dbReference type="AlphaFoldDB" id="A0A845B019"/>
<protein>
    <recommendedName>
        <fullName evidence="4">Beta-barrel porin 2</fullName>
    </recommendedName>
</protein>
<evidence type="ECO:0000313" key="2">
    <source>
        <dbReference type="EMBL" id="MXP44631.1"/>
    </source>
</evidence>
<feature type="signal peptide" evidence="1">
    <location>
        <begin position="1"/>
        <end position="35"/>
    </location>
</feature>
<feature type="chain" id="PRO_5032925318" description="Beta-barrel porin 2" evidence="1">
    <location>
        <begin position="36"/>
        <end position="409"/>
    </location>
</feature>
<evidence type="ECO:0000256" key="1">
    <source>
        <dbReference type="SAM" id="SignalP"/>
    </source>
</evidence>
<keyword evidence="1" id="KW-0732">Signal</keyword>
<dbReference type="RefSeq" id="WP_160756203.1">
    <property type="nucleotide sequence ID" value="NZ_WTYL01000002.1"/>
</dbReference>
<name>A0A845B019_9SPHN</name>